<reference evidence="9" key="1">
    <citation type="submission" date="2020-07" db="EMBL/GenBank/DDBJ databases">
        <title>Vallitalea pronyensis genome.</title>
        <authorList>
            <person name="Postec A."/>
        </authorList>
    </citation>
    <scope>NUCLEOTIDE SEQUENCE</scope>
    <source>
        <strain evidence="9">FatNI3</strain>
    </source>
</reference>
<dbReference type="PANTHER" id="PTHR21499:SF3">
    <property type="entry name" value="ASPARTOKINASE"/>
    <property type="match status" value="1"/>
</dbReference>
<dbReference type="GO" id="GO:0009089">
    <property type="term" value="P:lysine biosynthetic process via diaminopimelate"/>
    <property type="evidence" value="ECO:0007669"/>
    <property type="project" value="TreeGrafter"/>
</dbReference>
<accession>A0A8J8MG89</accession>
<dbReference type="EC" id="2.7.2.4" evidence="2"/>
<comment type="similarity">
    <text evidence="1">Belongs to the aspartokinase family.</text>
</comment>
<keyword evidence="3" id="KW-0808">Transferase</keyword>
<evidence type="ECO:0000313" key="9">
    <source>
        <dbReference type="EMBL" id="QUI20911.1"/>
    </source>
</evidence>
<evidence type="ECO:0000256" key="1">
    <source>
        <dbReference type="ARBA" id="ARBA00010122"/>
    </source>
</evidence>
<evidence type="ECO:0000256" key="3">
    <source>
        <dbReference type="ARBA" id="ARBA00022679"/>
    </source>
</evidence>
<dbReference type="Gene3D" id="3.30.2130.10">
    <property type="entry name" value="VC0802-like"/>
    <property type="match status" value="1"/>
</dbReference>
<dbReference type="InterPro" id="IPR054352">
    <property type="entry name" value="ACT_Aspartokinase"/>
</dbReference>
<dbReference type="GO" id="GO:0005829">
    <property type="term" value="C:cytosol"/>
    <property type="evidence" value="ECO:0007669"/>
    <property type="project" value="TreeGrafter"/>
</dbReference>
<name>A0A8J8MG89_9FIRM</name>
<evidence type="ECO:0000256" key="5">
    <source>
        <dbReference type="ARBA" id="ARBA00022777"/>
    </source>
</evidence>
<dbReference type="SUPFAM" id="SSF55021">
    <property type="entry name" value="ACT-like"/>
    <property type="match status" value="2"/>
</dbReference>
<dbReference type="GO" id="GO:0009090">
    <property type="term" value="P:homoserine biosynthetic process"/>
    <property type="evidence" value="ECO:0007669"/>
    <property type="project" value="TreeGrafter"/>
</dbReference>
<dbReference type="AlphaFoldDB" id="A0A8J8MG89"/>
<keyword evidence="4" id="KW-0547">Nucleotide-binding</keyword>
<evidence type="ECO:0000259" key="8">
    <source>
        <dbReference type="Pfam" id="PF22468"/>
    </source>
</evidence>
<feature type="domain" description="Aspartokinase ACT" evidence="8">
    <location>
        <begin position="30"/>
        <end position="75"/>
    </location>
</feature>
<evidence type="ECO:0000313" key="10">
    <source>
        <dbReference type="Proteomes" id="UP000683246"/>
    </source>
</evidence>
<dbReference type="Pfam" id="PF22468">
    <property type="entry name" value="ACT_9"/>
    <property type="match status" value="2"/>
</dbReference>
<evidence type="ECO:0000256" key="7">
    <source>
        <dbReference type="ARBA" id="ARBA00047872"/>
    </source>
</evidence>
<dbReference type="GO" id="GO:0005524">
    <property type="term" value="F:ATP binding"/>
    <property type="evidence" value="ECO:0007669"/>
    <property type="project" value="UniProtKB-KW"/>
</dbReference>
<evidence type="ECO:0000256" key="2">
    <source>
        <dbReference type="ARBA" id="ARBA00013059"/>
    </source>
</evidence>
<dbReference type="Proteomes" id="UP000683246">
    <property type="component" value="Chromosome"/>
</dbReference>
<keyword evidence="10" id="KW-1185">Reference proteome</keyword>
<dbReference type="InterPro" id="IPR045865">
    <property type="entry name" value="ACT-like_dom_sf"/>
</dbReference>
<evidence type="ECO:0000256" key="4">
    <source>
        <dbReference type="ARBA" id="ARBA00022741"/>
    </source>
</evidence>
<dbReference type="GO" id="GO:0004072">
    <property type="term" value="F:aspartate kinase activity"/>
    <property type="evidence" value="ECO:0007669"/>
    <property type="project" value="UniProtKB-EC"/>
</dbReference>
<keyword evidence="6" id="KW-0067">ATP-binding</keyword>
<gene>
    <name evidence="9" type="ORF">HZI73_00670</name>
</gene>
<comment type="catalytic activity">
    <reaction evidence="7">
        <text>L-aspartate + ATP = 4-phospho-L-aspartate + ADP</text>
        <dbReference type="Rhea" id="RHEA:23776"/>
        <dbReference type="ChEBI" id="CHEBI:29991"/>
        <dbReference type="ChEBI" id="CHEBI:30616"/>
        <dbReference type="ChEBI" id="CHEBI:57535"/>
        <dbReference type="ChEBI" id="CHEBI:456216"/>
        <dbReference type="EC" id="2.7.2.4"/>
    </reaction>
</comment>
<protein>
    <recommendedName>
        <fullName evidence="2">aspartate kinase</fullName>
        <ecNumber evidence="2">2.7.2.4</ecNumber>
    </recommendedName>
</protein>
<dbReference type="KEGG" id="vpy:HZI73_00670"/>
<dbReference type="PANTHER" id="PTHR21499">
    <property type="entry name" value="ASPARTATE KINASE"/>
    <property type="match status" value="1"/>
</dbReference>
<feature type="domain" description="Aspartokinase ACT" evidence="8">
    <location>
        <begin position="95"/>
        <end position="150"/>
    </location>
</feature>
<proteinExistence type="inferred from homology"/>
<dbReference type="CDD" id="cd04891">
    <property type="entry name" value="ACT_AK-LysC-DapG-like_1"/>
    <property type="match status" value="1"/>
</dbReference>
<organism evidence="9 10">
    <name type="scientific">Vallitalea pronyensis</name>
    <dbReference type="NCBI Taxonomy" id="1348613"/>
    <lineage>
        <taxon>Bacteria</taxon>
        <taxon>Bacillati</taxon>
        <taxon>Bacillota</taxon>
        <taxon>Clostridia</taxon>
        <taxon>Lachnospirales</taxon>
        <taxon>Vallitaleaceae</taxon>
        <taxon>Vallitalea</taxon>
    </lineage>
</organism>
<dbReference type="EMBL" id="CP058649">
    <property type="protein sequence ID" value="QUI20911.1"/>
    <property type="molecule type" value="Genomic_DNA"/>
</dbReference>
<dbReference type="RefSeq" id="WP_212696370.1">
    <property type="nucleotide sequence ID" value="NZ_CP058649.1"/>
</dbReference>
<keyword evidence="5" id="KW-0418">Kinase</keyword>
<evidence type="ECO:0000256" key="6">
    <source>
        <dbReference type="ARBA" id="ARBA00022840"/>
    </source>
</evidence>
<sequence>MEPIISQLHITENVTLITLANIPINDKDIAAIFTSLAEADINVDMISQTSPLKGNINISFTLQDDDLFHAIQTLKSYKAHIPNLRIDVNSNNTKISLYDEAMQFQPGVAAKTMTLLSNAHIDIKMITTSEIDISYLIYASDQPHAVEALKPILKVN</sequence>